<evidence type="ECO:0000259" key="2">
    <source>
        <dbReference type="Pfam" id="PF00078"/>
    </source>
</evidence>
<accession>A0ABD1QDD3</accession>
<dbReference type="InterPro" id="IPR043128">
    <property type="entry name" value="Rev_trsase/Diguanyl_cyclase"/>
</dbReference>
<dbReference type="PANTHER" id="PTHR24559:SF431">
    <property type="entry name" value="RNA-DIRECTED DNA POLYMERASE HOMOLOG"/>
    <property type="match status" value="1"/>
</dbReference>
<sequence>MFTEQIRNTIEVYIDEILVKSVDAEDHIGHLGEMFKILHKYQMKLNPLKCAFWGRIREVLGLHDPHRQSPSIIQAEDQRNISHPPSGVRKGGEFSTNLQEGPDTTPHLLCEQGIERCINEVPKHGEACLIFNNCIEKALAISTQHRCPDEPLFKTDSQKLDTSRRLMKRSVKLSQFEISYKLRPSIKCQTLTNFIVDFAHIPEELLETKP</sequence>
<dbReference type="InterPro" id="IPR043502">
    <property type="entry name" value="DNA/RNA_pol_sf"/>
</dbReference>
<dbReference type="Gene3D" id="3.30.70.270">
    <property type="match status" value="1"/>
</dbReference>
<evidence type="ECO:0000256" key="1">
    <source>
        <dbReference type="SAM" id="MobiDB-lite"/>
    </source>
</evidence>
<dbReference type="InterPro" id="IPR053134">
    <property type="entry name" value="RNA-dir_DNA_polymerase"/>
</dbReference>
<evidence type="ECO:0000313" key="3">
    <source>
        <dbReference type="EMBL" id="KAL2474229.1"/>
    </source>
</evidence>
<feature type="region of interest" description="Disordered" evidence="1">
    <location>
        <begin position="79"/>
        <end position="99"/>
    </location>
</feature>
<dbReference type="EMBL" id="JBFOLK010000011">
    <property type="protein sequence ID" value="KAL2474229.1"/>
    <property type="molecule type" value="Genomic_DNA"/>
</dbReference>
<dbReference type="InterPro" id="IPR000477">
    <property type="entry name" value="RT_dom"/>
</dbReference>
<organism evidence="3 4">
    <name type="scientific">Abeliophyllum distichum</name>
    <dbReference type="NCBI Taxonomy" id="126358"/>
    <lineage>
        <taxon>Eukaryota</taxon>
        <taxon>Viridiplantae</taxon>
        <taxon>Streptophyta</taxon>
        <taxon>Embryophyta</taxon>
        <taxon>Tracheophyta</taxon>
        <taxon>Spermatophyta</taxon>
        <taxon>Magnoliopsida</taxon>
        <taxon>eudicotyledons</taxon>
        <taxon>Gunneridae</taxon>
        <taxon>Pentapetalae</taxon>
        <taxon>asterids</taxon>
        <taxon>lamiids</taxon>
        <taxon>Lamiales</taxon>
        <taxon>Oleaceae</taxon>
        <taxon>Forsythieae</taxon>
        <taxon>Abeliophyllum</taxon>
    </lineage>
</organism>
<dbReference type="Proteomes" id="UP001604336">
    <property type="component" value="Unassembled WGS sequence"/>
</dbReference>
<dbReference type="AlphaFoldDB" id="A0ABD1QDD3"/>
<gene>
    <name evidence="3" type="ORF">Adt_34965</name>
</gene>
<reference evidence="4" key="1">
    <citation type="submission" date="2024-07" db="EMBL/GenBank/DDBJ databases">
        <title>Two chromosome-level genome assemblies of Korean endemic species Abeliophyllum distichum and Forsythia ovata (Oleaceae).</title>
        <authorList>
            <person name="Jang H."/>
        </authorList>
    </citation>
    <scope>NUCLEOTIDE SEQUENCE [LARGE SCALE GENOMIC DNA]</scope>
</reference>
<name>A0ABD1QDD3_9LAMI</name>
<dbReference type="PANTHER" id="PTHR24559">
    <property type="entry name" value="TRANSPOSON TY3-I GAG-POL POLYPROTEIN"/>
    <property type="match status" value="1"/>
</dbReference>
<protein>
    <submittedName>
        <fullName evidence="3">Ribonuclease H</fullName>
    </submittedName>
</protein>
<dbReference type="SUPFAM" id="SSF56672">
    <property type="entry name" value="DNA/RNA polymerases"/>
    <property type="match status" value="1"/>
</dbReference>
<comment type="caution">
    <text evidence="3">The sequence shown here is derived from an EMBL/GenBank/DDBJ whole genome shotgun (WGS) entry which is preliminary data.</text>
</comment>
<feature type="domain" description="Reverse transcriptase" evidence="2">
    <location>
        <begin position="5"/>
        <end position="62"/>
    </location>
</feature>
<evidence type="ECO:0000313" key="4">
    <source>
        <dbReference type="Proteomes" id="UP001604336"/>
    </source>
</evidence>
<dbReference type="Pfam" id="PF00078">
    <property type="entry name" value="RVT_1"/>
    <property type="match status" value="1"/>
</dbReference>
<proteinExistence type="predicted"/>
<keyword evidence="4" id="KW-1185">Reference proteome</keyword>